<name>A0ABM0JGM4_APLCA</name>
<dbReference type="NCBIfam" id="NF040713">
    <property type="entry name" value="ZapE"/>
    <property type="match status" value="1"/>
</dbReference>
<evidence type="ECO:0000313" key="6">
    <source>
        <dbReference type="RefSeq" id="XP_005093260.1"/>
    </source>
</evidence>
<dbReference type="SUPFAM" id="SSF52540">
    <property type="entry name" value="P-loop containing nucleoside triphosphate hydrolases"/>
    <property type="match status" value="1"/>
</dbReference>
<keyword evidence="3" id="KW-0067">ATP-binding</keyword>
<dbReference type="Gene3D" id="3.40.50.300">
    <property type="entry name" value="P-loop containing nucleotide triphosphate hydrolases"/>
    <property type="match status" value="1"/>
</dbReference>
<dbReference type="InterPro" id="IPR027417">
    <property type="entry name" value="P-loop_NTPase"/>
</dbReference>
<evidence type="ECO:0000313" key="5">
    <source>
        <dbReference type="Proteomes" id="UP000694888"/>
    </source>
</evidence>
<dbReference type="PANTHER" id="PTHR12169">
    <property type="entry name" value="ATPASE N2B"/>
    <property type="match status" value="1"/>
</dbReference>
<keyword evidence="2" id="KW-0547">Nucleotide-binding</keyword>
<feature type="compositionally biased region" description="Polar residues" evidence="4">
    <location>
        <begin position="32"/>
        <end position="56"/>
    </location>
</feature>
<gene>
    <name evidence="6" type="primary">LOC101846489</name>
</gene>
<keyword evidence="5" id="KW-1185">Reference proteome</keyword>
<feature type="region of interest" description="Disordered" evidence="4">
    <location>
        <begin position="32"/>
        <end position="60"/>
    </location>
</feature>
<dbReference type="RefSeq" id="XP_005093260.1">
    <property type="nucleotide sequence ID" value="XM_005093203.3"/>
</dbReference>
<evidence type="ECO:0000256" key="2">
    <source>
        <dbReference type="ARBA" id="ARBA00022741"/>
    </source>
</evidence>
<evidence type="ECO:0000256" key="4">
    <source>
        <dbReference type="SAM" id="MobiDB-lite"/>
    </source>
</evidence>
<accession>A0ABM0JGM4</accession>
<evidence type="ECO:0000256" key="3">
    <source>
        <dbReference type="ARBA" id="ARBA00022840"/>
    </source>
</evidence>
<dbReference type="GeneID" id="101846489"/>
<sequence length="490" mass="55325">MRRALKVPLTIWGKTTIKSFLNLSVIFPRHSSSASVVNPEKNGTTSRDSNGKTNDGAQPLFDGPLDVYLSKIKSGELNSDAQQKNVVERLQALHRELETYQPAGKQKTSWLKRVKENNVAVKGLYLHGSVGTGKTMLMDMFHETSNVARRERVHFHKFMLDVHKRIHRLKQSQPKISTTLGTQPFDAIGPIAVEISEEAWLLCFDEFQVTDVADAMILKRLFTELFKNGVVVVATSNRHPDDLYKNGLQRGTFLPFIDILKKYCEVIPLDSGIDYRRLSLPAEGKVFFVGSKQQTDPHIDAVIEEYKQIQGTERDLRTLTILGRKLVLPVTYGRVLDTSFDSMCRKNLGAVDYLEISNEFDVVILRDTPTMNLSNRTEARRYITLIDTLYDNKVKLVMSSSSPIQELFSVGDLSSHDAEANMALMDDLGINAKSELARSSIFTGEEELFAFERVVSRLTEMQTKEYWDFDRHAKSSATGSTQSRSSSQKS</sequence>
<dbReference type="Proteomes" id="UP000694888">
    <property type="component" value="Unplaced"/>
</dbReference>
<dbReference type="PANTHER" id="PTHR12169:SF6">
    <property type="entry name" value="AFG1-LIKE ATPASE"/>
    <property type="match status" value="1"/>
</dbReference>
<reference evidence="6" key="1">
    <citation type="submission" date="2025-08" db="UniProtKB">
        <authorList>
            <consortium name="RefSeq"/>
        </authorList>
    </citation>
    <scope>IDENTIFICATION</scope>
</reference>
<evidence type="ECO:0000256" key="1">
    <source>
        <dbReference type="ARBA" id="ARBA00010322"/>
    </source>
</evidence>
<protein>
    <submittedName>
        <fullName evidence="6">AFG1-like ATPase</fullName>
    </submittedName>
</protein>
<organism evidence="5 6">
    <name type="scientific">Aplysia californica</name>
    <name type="common">California sea hare</name>
    <dbReference type="NCBI Taxonomy" id="6500"/>
    <lineage>
        <taxon>Eukaryota</taxon>
        <taxon>Metazoa</taxon>
        <taxon>Spiralia</taxon>
        <taxon>Lophotrochozoa</taxon>
        <taxon>Mollusca</taxon>
        <taxon>Gastropoda</taxon>
        <taxon>Heterobranchia</taxon>
        <taxon>Euthyneura</taxon>
        <taxon>Tectipleura</taxon>
        <taxon>Aplysiida</taxon>
        <taxon>Aplysioidea</taxon>
        <taxon>Aplysiidae</taxon>
        <taxon>Aplysia</taxon>
    </lineage>
</organism>
<dbReference type="Pfam" id="PF03969">
    <property type="entry name" value="AFG1_ATPase"/>
    <property type="match status" value="1"/>
</dbReference>
<comment type="similarity">
    <text evidence="1">Belongs to the AFG1 ATPase family.</text>
</comment>
<proteinExistence type="inferred from homology"/>
<dbReference type="InterPro" id="IPR005654">
    <property type="entry name" value="ATPase_AFG1-like"/>
</dbReference>